<accession>A0A1H0N328</accession>
<dbReference type="Proteomes" id="UP000198597">
    <property type="component" value="Unassembled WGS sequence"/>
</dbReference>
<name>A0A1H0N328_9CLOT</name>
<evidence type="ECO:0000313" key="1">
    <source>
        <dbReference type="EMBL" id="SDO87042.1"/>
    </source>
</evidence>
<organism evidence="1 2">
    <name type="scientific">Clostridium gasigenes</name>
    <dbReference type="NCBI Taxonomy" id="94869"/>
    <lineage>
        <taxon>Bacteria</taxon>
        <taxon>Bacillati</taxon>
        <taxon>Bacillota</taxon>
        <taxon>Clostridia</taxon>
        <taxon>Eubacteriales</taxon>
        <taxon>Clostridiaceae</taxon>
        <taxon>Clostridium</taxon>
    </lineage>
</organism>
<gene>
    <name evidence="1" type="ORF">SAMN04488529_101668</name>
</gene>
<dbReference type="RefSeq" id="WP_089965812.1">
    <property type="nucleotide sequence ID" value="NZ_FNJM01000001.1"/>
</dbReference>
<evidence type="ECO:0000313" key="2">
    <source>
        <dbReference type="Proteomes" id="UP000198597"/>
    </source>
</evidence>
<protein>
    <submittedName>
        <fullName evidence="1">Uncharacterized protein</fullName>
    </submittedName>
</protein>
<sequence length="103" mass="12166">MKSEITLDINFRQALIFKHSLEKMIAGKEERLYLLIRKDNKSIDEAKESFKLSKDIYEEIETLNIVKQGLDRLGNERRRREVSNYAKNLPKLLEEAERNSKAI</sequence>
<reference evidence="1 2" key="1">
    <citation type="submission" date="2016-10" db="EMBL/GenBank/DDBJ databases">
        <authorList>
            <person name="de Groot N.N."/>
        </authorList>
    </citation>
    <scope>NUCLEOTIDE SEQUENCE [LARGE SCALE GENOMIC DNA]</scope>
    <source>
        <strain evidence="1 2">DSM 12272</strain>
    </source>
</reference>
<dbReference type="EMBL" id="FNJM01000001">
    <property type="protein sequence ID" value="SDO87042.1"/>
    <property type="molecule type" value="Genomic_DNA"/>
</dbReference>
<keyword evidence="2" id="KW-1185">Reference proteome</keyword>
<proteinExistence type="predicted"/>
<dbReference type="AlphaFoldDB" id="A0A1H0N328"/>
<dbReference type="STRING" id="94869.SAMN04488529_101668"/>